<dbReference type="AlphaFoldDB" id="A0A9W8N4W8"/>
<dbReference type="Proteomes" id="UP001148614">
    <property type="component" value="Unassembled WGS sequence"/>
</dbReference>
<dbReference type="VEuPathDB" id="FungiDB:F4678DRAFT_40280"/>
<evidence type="ECO:0000256" key="2">
    <source>
        <dbReference type="ARBA" id="ARBA00006289"/>
    </source>
</evidence>
<proteinExistence type="inferred from homology"/>
<keyword evidence="3" id="KW-0963">Cytoplasm</keyword>
<evidence type="ECO:0000259" key="5">
    <source>
        <dbReference type="Pfam" id="PF25789"/>
    </source>
</evidence>
<evidence type="ECO:0000313" key="6">
    <source>
        <dbReference type="EMBL" id="KAJ3555554.1"/>
    </source>
</evidence>
<dbReference type="GO" id="GO:0031417">
    <property type="term" value="C:NatC complex"/>
    <property type="evidence" value="ECO:0007669"/>
    <property type="project" value="InterPro"/>
</dbReference>
<protein>
    <recommendedName>
        <fullName evidence="8">Amino-acid N-acetyltransferase subunit Mak10</fullName>
    </recommendedName>
</protein>
<dbReference type="Pfam" id="PF04112">
    <property type="entry name" value="Mak10"/>
    <property type="match status" value="1"/>
</dbReference>
<keyword evidence="7" id="KW-1185">Reference proteome</keyword>
<accession>A0A9W8N4W8</accession>
<dbReference type="Pfam" id="PF25789">
    <property type="entry name" value="TPR_NAA35"/>
    <property type="match status" value="1"/>
</dbReference>
<sequence>MATDITKKFTAAVATMSPGEVIKDECFQLYDSVSAIEIGDKKMDSGIPDEGESLEEEYDVTGPSAAEEILGIIDELLCLEMAWHLGYPLSQTVLTSVHVDALMNPEPKRIDDVDFTSEPPGSSEKSPFLYVLRAYCAGLVKSCFTVNELVKETLYYEEEDFVTNNYGRSLLGDIPIPTIRQLLRDALTKLAATRDPPRTSPIIVALISRLELRLLFLDAIDLATSKEGTSGVLKFPWTQMRSLIDEIAGQHSLARPVARAFSTKLQRRLTSTMPPRPMVSLSFDECVTHFRRLFEDGSEAIDILQYKDPQCLLHFILFFQERKPQSLVFVRAMIQYFLFQDMTVLGRLSIRQLLDDDLSINGLPCGPHFDRSFDEIEVQSDPRLRIAVSMEEFRQRVADAYLSLFNILCQNRCRVRRMLGHHIHIWHDIEGDVERIESRIKTFLPALTEMGLYPSEEESHWPLRDWVHFFKMRQLDWIVKLGFELRIYQADEFAGMYRYLAKLAEERHIESKRAEEYTMRRERRARSFLKLDPDEDLPESAMDEYTRSKQYHQYMLLDISHTLALAEGLSLFYAVLMRLGFVKQPPQPYGTNQLRHELRMRPFDGIIEGPSYADFVRETEVREMSTDDLLLNARGAVAKARQRYSSYQWYLMQQSFTINDTSHGRWKDSAYHNMMGAVTASVALKQLHEAHRKLEARIGAGDLPEGLELDHESKLEECEYAKWMDVTVTIPEPDDRQKERNAGLEVVMGL</sequence>
<organism evidence="6 7">
    <name type="scientific">Xylaria arbuscula</name>
    <dbReference type="NCBI Taxonomy" id="114810"/>
    <lineage>
        <taxon>Eukaryota</taxon>
        <taxon>Fungi</taxon>
        <taxon>Dikarya</taxon>
        <taxon>Ascomycota</taxon>
        <taxon>Pezizomycotina</taxon>
        <taxon>Sordariomycetes</taxon>
        <taxon>Xylariomycetidae</taxon>
        <taxon>Xylariales</taxon>
        <taxon>Xylariaceae</taxon>
        <taxon>Xylaria</taxon>
    </lineage>
</organism>
<evidence type="ECO:0000256" key="1">
    <source>
        <dbReference type="ARBA" id="ARBA00004496"/>
    </source>
</evidence>
<dbReference type="InterPro" id="IPR007244">
    <property type="entry name" value="Naa35_N"/>
</dbReference>
<comment type="subcellular location">
    <subcellularLocation>
        <location evidence="1">Cytoplasm</location>
    </subcellularLocation>
</comment>
<evidence type="ECO:0000313" key="7">
    <source>
        <dbReference type="Proteomes" id="UP001148614"/>
    </source>
</evidence>
<dbReference type="EMBL" id="JANPWZ010002872">
    <property type="protein sequence ID" value="KAJ3555554.1"/>
    <property type="molecule type" value="Genomic_DNA"/>
</dbReference>
<feature type="domain" description="NAA35-like N-terminal" evidence="4">
    <location>
        <begin position="18"/>
        <end position="180"/>
    </location>
</feature>
<dbReference type="InterPro" id="IPR057983">
    <property type="entry name" value="NAA35-like_N"/>
</dbReference>
<name>A0A9W8N4W8_9PEZI</name>
<feature type="domain" description="NAA35-like TPR repeats" evidence="5">
    <location>
        <begin position="300"/>
        <end position="691"/>
    </location>
</feature>
<dbReference type="PANTHER" id="PTHR21373:SF0">
    <property type="entry name" value="N-ALPHA-ACETYLTRANSFERASE 35, NATC AUXILIARY SUBUNIT"/>
    <property type="match status" value="1"/>
</dbReference>
<evidence type="ECO:0008006" key="8">
    <source>
        <dbReference type="Google" id="ProtNLM"/>
    </source>
</evidence>
<reference evidence="6" key="1">
    <citation type="submission" date="2022-07" db="EMBL/GenBank/DDBJ databases">
        <title>Genome Sequence of Xylaria arbuscula.</title>
        <authorList>
            <person name="Buettner E."/>
        </authorList>
    </citation>
    <scope>NUCLEOTIDE SEQUENCE</scope>
    <source>
        <strain evidence="6">VT107</strain>
    </source>
</reference>
<comment type="similarity">
    <text evidence="2">Belongs to the MAK10 family.</text>
</comment>
<dbReference type="InterPro" id="IPR057982">
    <property type="entry name" value="TPR_NAA35"/>
</dbReference>
<evidence type="ECO:0000256" key="3">
    <source>
        <dbReference type="ARBA" id="ARBA00022490"/>
    </source>
</evidence>
<gene>
    <name evidence="6" type="ORF">NPX13_g10334</name>
</gene>
<comment type="caution">
    <text evidence="6">The sequence shown here is derived from an EMBL/GenBank/DDBJ whole genome shotgun (WGS) entry which is preliminary data.</text>
</comment>
<dbReference type="PANTHER" id="PTHR21373">
    <property type="entry name" value="GLUCOSE REPRESSIBLE PROTEIN MAK10"/>
    <property type="match status" value="1"/>
</dbReference>
<evidence type="ECO:0000259" key="4">
    <source>
        <dbReference type="Pfam" id="PF04112"/>
    </source>
</evidence>